<dbReference type="EMBL" id="KX943128">
    <property type="protein sequence ID" value="AQA29299.1"/>
    <property type="molecule type" value="Genomic_DNA"/>
</dbReference>
<feature type="compositionally biased region" description="Basic and acidic residues" evidence="1">
    <location>
        <begin position="271"/>
        <end position="312"/>
    </location>
</feature>
<feature type="compositionally biased region" description="Basic and acidic residues" evidence="1">
    <location>
        <begin position="243"/>
        <end position="263"/>
    </location>
</feature>
<feature type="compositionally biased region" description="Low complexity" evidence="1">
    <location>
        <begin position="231"/>
        <end position="242"/>
    </location>
</feature>
<evidence type="ECO:0000313" key="3">
    <source>
        <dbReference type="EMBL" id="AQA29299.1"/>
    </source>
</evidence>
<feature type="signal peptide" evidence="2">
    <location>
        <begin position="1"/>
        <end position="20"/>
    </location>
</feature>
<reference evidence="3" key="1">
    <citation type="submission" date="2016-10" db="EMBL/GenBank/DDBJ databases">
        <title>Novel effectors identified in the apoplast of Cladosporium fulvum-infected tomato.</title>
        <authorList>
            <person name="Mesarich C.H."/>
            <person name="de Wit P.J.G.M."/>
        </authorList>
    </citation>
    <scope>NUCLEOTIDE SEQUENCE</scope>
    <source>
        <strain evidence="3">0WU</strain>
    </source>
</reference>
<feature type="region of interest" description="Disordered" evidence="1">
    <location>
        <begin position="336"/>
        <end position="386"/>
    </location>
</feature>
<keyword evidence="2" id="KW-0732">Signal</keyword>
<evidence type="ECO:0000256" key="2">
    <source>
        <dbReference type="SAM" id="SignalP"/>
    </source>
</evidence>
<protein>
    <submittedName>
        <fullName evidence="3">Uncharacterized protein</fullName>
    </submittedName>
</protein>
<proteinExistence type="predicted"/>
<feature type="region of interest" description="Disordered" evidence="1">
    <location>
        <begin position="39"/>
        <end position="312"/>
    </location>
</feature>
<sequence>MHFKYIALTFATYAASNVLAAPVPDSSDGTGLKVRAEVQPQAQDVNVEDGKDHQQYTNDKNEPVVAASAYVQEDTVEHPAEKPKEGTQLPKDQKKPVDAVPVTDDKKQEALPEYQQDTVDTVDTVGTPKEQPEHQQDTVGTPKDQPKHQQDTVDTPKDQPEHQQDTVDTPKDQPEHQQDIVDTVDTVDTPKEQNKGNVEDNKDQDQKKNLVDTVPVTDDKKQEAQPKYQQDTVDTVDTVDAVDTPKEQNKGNVDENKDQDQRNLVDAVPVTDDKKQETQPKHQQDTVDTVDTPKEQNKGNVEENKNNVEENKDQIDNQQLAATDTQLEDTQHVKVQQTDEHLDNKQVAAPSYNGAPTYDQAPPTYNQGQRRGQGQRGGGGGYGGGAVPDSGSPCDIHGELLCNGVELFGLCQWGQVIWQSVAPGTACVDGEIAYARRMRV</sequence>
<name>A0A1P8YXQ7_PASFU</name>
<feature type="compositionally biased region" description="Basic and acidic residues" evidence="1">
    <location>
        <begin position="144"/>
        <end position="179"/>
    </location>
</feature>
<organism evidence="3">
    <name type="scientific">Passalora fulva</name>
    <name type="common">Tomato leaf mold</name>
    <name type="synonym">Cladosporium fulvum</name>
    <dbReference type="NCBI Taxonomy" id="5499"/>
    <lineage>
        <taxon>Eukaryota</taxon>
        <taxon>Fungi</taxon>
        <taxon>Dikarya</taxon>
        <taxon>Ascomycota</taxon>
        <taxon>Pezizomycotina</taxon>
        <taxon>Dothideomycetes</taxon>
        <taxon>Dothideomycetidae</taxon>
        <taxon>Mycosphaerellales</taxon>
        <taxon>Mycosphaerellaceae</taxon>
        <taxon>Fulvia</taxon>
    </lineage>
</organism>
<feature type="compositionally biased region" description="Basic and acidic residues" evidence="1">
    <location>
        <begin position="75"/>
        <end position="110"/>
    </location>
</feature>
<feature type="chain" id="PRO_5012862851" evidence="2">
    <location>
        <begin position="21"/>
        <end position="440"/>
    </location>
</feature>
<accession>A0A1P8YXQ7</accession>
<evidence type="ECO:0000256" key="1">
    <source>
        <dbReference type="SAM" id="MobiDB-lite"/>
    </source>
</evidence>
<dbReference type="AlphaFoldDB" id="A0A1P8YXQ7"/>
<feature type="compositionally biased region" description="Basic and acidic residues" evidence="1">
    <location>
        <begin position="48"/>
        <end position="62"/>
    </location>
</feature>
<feature type="compositionally biased region" description="Basic and acidic residues" evidence="1">
    <location>
        <begin position="188"/>
        <end position="210"/>
    </location>
</feature>
<feature type="compositionally biased region" description="Gly residues" evidence="1">
    <location>
        <begin position="374"/>
        <end position="386"/>
    </location>
</feature>